<sequence length="271" mass="30546">MADQAEQYIYQRFPYLRLDDTPSSSSGSDSDPSEVSAAASQTDPPPPPSPVLPPAPVPATPPLPVSPVSSRHSQLPAEDVPADRRQSASPPRVPVWDGMRRMRGQARKTTGLPLRRQMAPRDDPDTIHEVGESSHQAELRAHLQQVTQNLQGTQQSLQQCQATVEDTRMTILEILTSHLTLMDQVKALDTDTRAWRIAMDDRLRMTWVQIMLAAFWRQVALVTERWIWVRERATEFLAWFGVASTEARMMILAVVMAMVAMILSFLSYFMR</sequence>
<feature type="transmembrane region" description="Helical" evidence="2">
    <location>
        <begin position="249"/>
        <end position="269"/>
    </location>
</feature>
<feature type="region of interest" description="Disordered" evidence="1">
    <location>
        <begin position="12"/>
        <end position="99"/>
    </location>
</feature>
<proteinExistence type="predicted"/>
<feature type="compositionally biased region" description="Low complexity" evidence="1">
    <location>
        <begin position="21"/>
        <end position="30"/>
    </location>
</feature>
<dbReference type="Proteomes" id="UP000326396">
    <property type="component" value="Linkage Group LG17"/>
</dbReference>
<comment type="caution">
    <text evidence="3">The sequence shown here is derived from an EMBL/GenBank/DDBJ whole genome shotgun (WGS) entry which is preliminary data.</text>
</comment>
<gene>
    <name evidence="3" type="ORF">E3N88_17722</name>
</gene>
<dbReference type="EMBL" id="SZYD01000009">
    <property type="protein sequence ID" value="KAD5317776.1"/>
    <property type="molecule type" value="Genomic_DNA"/>
</dbReference>
<keyword evidence="2" id="KW-1133">Transmembrane helix</keyword>
<feature type="compositionally biased region" description="Pro residues" evidence="1">
    <location>
        <begin position="43"/>
        <end position="65"/>
    </location>
</feature>
<reference evidence="3 4" key="1">
    <citation type="submission" date="2019-05" db="EMBL/GenBank/DDBJ databases">
        <title>Mikania micrantha, genome provides insights into the molecular mechanism of rapid growth.</title>
        <authorList>
            <person name="Liu B."/>
        </authorList>
    </citation>
    <scope>NUCLEOTIDE SEQUENCE [LARGE SCALE GENOMIC DNA]</scope>
    <source>
        <strain evidence="3">NLD-2019</strain>
        <tissue evidence="3">Leaf</tissue>
    </source>
</reference>
<protein>
    <submittedName>
        <fullName evidence="3">Uncharacterized protein</fullName>
    </submittedName>
</protein>
<accession>A0A5N6NSN5</accession>
<organism evidence="3 4">
    <name type="scientific">Mikania micrantha</name>
    <name type="common">bitter vine</name>
    <dbReference type="NCBI Taxonomy" id="192012"/>
    <lineage>
        <taxon>Eukaryota</taxon>
        <taxon>Viridiplantae</taxon>
        <taxon>Streptophyta</taxon>
        <taxon>Embryophyta</taxon>
        <taxon>Tracheophyta</taxon>
        <taxon>Spermatophyta</taxon>
        <taxon>Magnoliopsida</taxon>
        <taxon>eudicotyledons</taxon>
        <taxon>Gunneridae</taxon>
        <taxon>Pentapetalae</taxon>
        <taxon>asterids</taxon>
        <taxon>campanulids</taxon>
        <taxon>Asterales</taxon>
        <taxon>Asteraceae</taxon>
        <taxon>Asteroideae</taxon>
        <taxon>Heliantheae alliance</taxon>
        <taxon>Eupatorieae</taxon>
        <taxon>Mikania</taxon>
    </lineage>
</organism>
<evidence type="ECO:0000313" key="4">
    <source>
        <dbReference type="Proteomes" id="UP000326396"/>
    </source>
</evidence>
<keyword evidence="4" id="KW-1185">Reference proteome</keyword>
<keyword evidence="2" id="KW-0812">Transmembrane</keyword>
<evidence type="ECO:0000256" key="2">
    <source>
        <dbReference type="SAM" id="Phobius"/>
    </source>
</evidence>
<keyword evidence="2" id="KW-0472">Membrane</keyword>
<name>A0A5N6NSN5_9ASTR</name>
<evidence type="ECO:0000256" key="1">
    <source>
        <dbReference type="SAM" id="MobiDB-lite"/>
    </source>
</evidence>
<dbReference type="AlphaFoldDB" id="A0A5N6NSN5"/>
<evidence type="ECO:0000313" key="3">
    <source>
        <dbReference type="EMBL" id="KAD5317776.1"/>
    </source>
</evidence>